<dbReference type="Proteomes" id="UP000680206">
    <property type="component" value="Unassembled WGS sequence"/>
</dbReference>
<keyword evidence="1" id="KW-0812">Transmembrane</keyword>
<evidence type="ECO:0000313" key="3">
    <source>
        <dbReference type="Proteomes" id="UP000680206"/>
    </source>
</evidence>
<evidence type="ECO:0000313" key="2">
    <source>
        <dbReference type="EMBL" id="MBO2463878.1"/>
    </source>
</evidence>
<accession>A0ABS3S562</accession>
<protein>
    <submittedName>
        <fullName evidence="2">Uncharacterized protein</fullName>
    </submittedName>
</protein>
<name>A0ABS3S562_9ACTN</name>
<dbReference type="RefSeq" id="WP_208249869.1">
    <property type="nucleotide sequence ID" value="NZ_JAGEPF010000031.1"/>
</dbReference>
<proteinExistence type="predicted"/>
<sequence>MTNSEKTIDHTGSVIAVSAFGRGLSSDESRRQNGTVMDTCPRCQSTERVERASTIVATGIQPLSRLLWCPHVPSMPTRIKVYRVCNVVGVFMFLGAAASTSTPPATQEDADAAWFGSLVLPFAVLLITAGLTLLLVSGQARREWQAAKQCDQVVRQLWPLLDYCHRCNTIFLPGGSFATDPVHTSRFLRDAADYMLAAHRGR</sequence>
<keyword evidence="3" id="KW-1185">Reference proteome</keyword>
<reference evidence="2 3" key="1">
    <citation type="submission" date="2021-03" db="EMBL/GenBank/DDBJ databases">
        <title>Actinomadura violae sp. nov., isolated from lichen in Thailand.</title>
        <authorList>
            <person name="Kanchanasin P."/>
            <person name="Saeng-In P."/>
            <person name="Phongsopitanun W."/>
            <person name="Yuki M."/>
            <person name="Kudo T."/>
            <person name="Ohkuma M."/>
            <person name="Tanasupawat S."/>
        </authorList>
    </citation>
    <scope>NUCLEOTIDE SEQUENCE [LARGE SCALE GENOMIC DNA]</scope>
    <source>
        <strain evidence="2 3">LCR2-06</strain>
    </source>
</reference>
<feature type="transmembrane region" description="Helical" evidence="1">
    <location>
        <begin position="81"/>
        <end position="100"/>
    </location>
</feature>
<organism evidence="2 3">
    <name type="scientific">Actinomadura violacea</name>
    <dbReference type="NCBI Taxonomy" id="2819934"/>
    <lineage>
        <taxon>Bacteria</taxon>
        <taxon>Bacillati</taxon>
        <taxon>Actinomycetota</taxon>
        <taxon>Actinomycetes</taxon>
        <taxon>Streptosporangiales</taxon>
        <taxon>Thermomonosporaceae</taxon>
        <taxon>Actinomadura</taxon>
    </lineage>
</organism>
<gene>
    <name evidence="2" type="ORF">J4709_40550</name>
</gene>
<feature type="transmembrane region" description="Helical" evidence="1">
    <location>
        <begin position="112"/>
        <end position="136"/>
    </location>
</feature>
<dbReference type="EMBL" id="JAGEPF010000031">
    <property type="protein sequence ID" value="MBO2463878.1"/>
    <property type="molecule type" value="Genomic_DNA"/>
</dbReference>
<keyword evidence="1" id="KW-1133">Transmembrane helix</keyword>
<keyword evidence="1" id="KW-0472">Membrane</keyword>
<comment type="caution">
    <text evidence="2">The sequence shown here is derived from an EMBL/GenBank/DDBJ whole genome shotgun (WGS) entry which is preliminary data.</text>
</comment>
<evidence type="ECO:0000256" key="1">
    <source>
        <dbReference type="SAM" id="Phobius"/>
    </source>
</evidence>